<feature type="compositionally biased region" description="Basic residues" evidence="2">
    <location>
        <begin position="49"/>
        <end position="66"/>
    </location>
</feature>
<keyword evidence="3" id="KW-0812">Transmembrane</keyword>
<evidence type="ECO:0000313" key="6">
    <source>
        <dbReference type="WBParaSite" id="SCUD_0000886001-mRNA-1"/>
    </source>
</evidence>
<dbReference type="WBParaSite" id="SCUD_0000886001-mRNA-1">
    <property type="protein sequence ID" value="SCUD_0000886001-mRNA-1"/>
    <property type="gene ID" value="SCUD_0000886001"/>
</dbReference>
<feature type="compositionally biased region" description="Basic residues" evidence="2">
    <location>
        <begin position="196"/>
        <end position="208"/>
    </location>
</feature>
<proteinExistence type="predicted"/>
<feature type="coiled-coil region" evidence="1">
    <location>
        <begin position="308"/>
        <end position="342"/>
    </location>
</feature>
<feature type="transmembrane region" description="Helical" evidence="3">
    <location>
        <begin position="12"/>
        <end position="29"/>
    </location>
</feature>
<feature type="region of interest" description="Disordered" evidence="2">
    <location>
        <begin position="163"/>
        <end position="208"/>
    </location>
</feature>
<accession>A0A183K1J7</accession>
<dbReference type="EMBL" id="UZAK01032941">
    <property type="protein sequence ID" value="VDP32884.1"/>
    <property type="molecule type" value="Genomic_DNA"/>
</dbReference>
<dbReference type="AlphaFoldDB" id="A0A183K1J7"/>
<feature type="region of interest" description="Disordered" evidence="2">
    <location>
        <begin position="49"/>
        <end position="118"/>
    </location>
</feature>
<evidence type="ECO:0000256" key="1">
    <source>
        <dbReference type="SAM" id="Coils"/>
    </source>
</evidence>
<dbReference type="STRING" id="6186.A0A183K1J7"/>
<keyword evidence="3" id="KW-1133">Transmembrane helix</keyword>
<sequence length="816" mass="94066">MEWDSESALQGFLITMIVCIVSSVLYFMFRNTFFPHRISVHHDSENLARRRKKNDVKKSKKVKKRKVLVDSQQTEEIETDKTQTSDDTTGEEDEHLSDVHLDDYSSSSSEQSVERPIQPVIYEENCCKGDSEVIDTFTHKTEQSYVEGPSLDFSQATLCRNQSEDSDSIISPGSLERSPTTDILSPVNDSKVPLTKSKKSKRRSGKRSVRYADFSKEAIFVEPANMENSSESLEISRTDCVKPYKMGGTQESSNDSTSTLELRTTIKELEGQLKISETKLAETSQWANSLVEENKHFRTKKDESSLSLHVLQMQYNELLRTNKTLEHQKNLLNVKLKNTETENCDLQKRLDQTNADTLKVKKEAELELCNLREQLTKHETQLTAMAKAMAASTPSIPTGPIPELIRAQELAQAMSNDNCLLKSRIEQLDSELTQLRQTNMRQQQDLQVFRAENHKLHSEKETALEELRIKRQAEKRRWKWIGHTLRKSSNCITRQALTWNPEGRRKRGRPKNTLCREIKTDMKRMNNNWKELERIAQDRVGWRMQELSISLSEVRAELSRSLQKEKRQSEIISSLEYQFAELNVQKQCLLDNANQSKLAYETASSELRAQVVNLSNDLIRVTTELNNSEQKVYELTYQLESTTKSSSNNNDLNGEPIIINIKSDETCINKQDEEHENELIHISNNNIYEDLRNRLSEVETNFNVAEKERAKFYNLYQSALNEVDHYKSTLIQTEEVLAKLEESVKQTESKWRQLLSESEFEQIQLRKQLSESQSMLKDITGKLNQADEGVPALKICNVGKRQKKSKTRKPVSSSLF</sequence>
<dbReference type="Proteomes" id="UP000279833">
    <property type="component" value="Unassembled WGS sequence"/>
</dbReference>
<keyword evidence="1" id="KW-0175">Coiled coil</keyword>
<evidence type="ECO:0000313" key="4">
    <source>
        <dbReference type="EMBL" id="VDP32884.1"/>
    </source>
</evidence>
<gene>
    <name evidence="4" type="ORF">SCUD_LOCUS8860</name>
</gene>
<evidence type="ECO:0000256" key="2">
    <source>
        <dbReference type="SAM" id="MobiDB-lite"/>
    </source>
</evidence>
<evidence type="ECO:0000313" key="5">
    <source>
        <dbReference type="Proteomes" id="UP000279833"/>
    </source>
</evidence>
<keyword evidence="3" id="KW-0472">Membrane</keyword>
<name>A0A183K1J7_9TREM</name>
<keyword evidence="5" id="KW-1185">Reference proteome</keyword>
<feature type="coiled-coil region" evidence="1">
    <location>
        <begin position="425"/>
        <end position="477"/>
    </location>
</feature>
<reference evidence="6" key="1">
    <citation type="submission" date="2016-06" db="UniProtKB">
        <authorList>
            <consortium name="WormBaseParasite"/>
        </authorList>
    </citation>
    <scope>IDENTIFICATION</scope>
</reference>
<organism evidence="6">
    <name type="scientific">Schistosoma curassoni</name>
    <dbReference type="NCBI Taxonomy" id="6186"/>
    <lineage>
        <taxon>Eukaryota</taxon>
        <taxon>Metazoa</taxon>
        <taxon>Spiralia</taxon>
        <taxon>Lophotrochozoa</taxon>
        <taxon>Platyhelminthes</taxon>
        <taxon>Trematoda</taxon>
        <taxon>Digenea</taxon>
        <taxon>Strigeidida</taxon>
        <taxon>Schistosomatoidea</taxon>
        <taxon>Schistosomatidae</taxon>
        <taxon>Schistosoma</taxon>
    </lineage>
</organism>
<protein>
    <submittedName>
        <fullName evidence="6">Centromere protein U</fullName>
    </submittedName>
</protein>
<feature type="coiled-coil region" evidence="1">
    <location>
        <begin position="688"/>
        <end position="757"/>
    </location>
</feature>
<reference evidence="4 5" key="2">
    <citation type="submission" date="2018-11" db="EMBL/GenBank/DDBJ databases">
        <authorList>
            <consortium name="Pathogen Informatics"/>
        </authorList>
    </citation>
    <scope>NUCLEOTIDE SEQUENCE [LARGE SCALE GENOMIC DNA]</scope>
    <source>
        <strain evidence="4">Dakar</strain>
        <strain evidence="5">Dakar, Senegal</strain>
    </source>
</reference>
<evidence type="ECO:0000256" key="3">
    <source>
        <dbReference type="SAM" id="Phobius"/>
    </source>
</evidence>